<sequence length="121" mass="13645">MWLDKVVKATQLSPPKLVVIGALFTVPVGFWLGTKLGSDDPGTITIDMTADQAVVKAAQATMPDRITQRKPEFTYRDYTYTRNNLFQQRQRLLEERAEVIEKLHQLEAKMASSDQPPPTPS</sequence>
<keyword evidence="3" id="KW-1185">Reference proteome</keyword>
<organism evidence="2 3">
    <name type="scientific">Dimargaris verticillata</name>
    <dbReference type="NCBI Taxonomy" id="2761393"/>
    <lineage>
        <taxon>Eukaryota</taxon>
        <taxon>Fungi</taxon>
        <taxon>Fungi incertae sedis</taxon>
        <taxon>Zoopagomycota</taxon>
        <taxon>Kickxellomycotina</taxon>
        <taxon>Dimargaritomycetes</taxon>
        <taxon>Dimargaritales</taxon>
        <taxon>Dimargaritaceae</taxon>
        <taxon>Dimargaris</taxon>
    </lineage>
</organism>
<evidence type="ECO:0000313" key="2">
    <source>
        <dbReference type="EMBL" id="KAJ1982983.1"/>
    </source>
</evidence>
<proteinExistence type="predicted"/>
<evidence type="ECO:0000313" key="3">
    <source>
        <dbReference type="Proteomes" id="UP001151582"/>
    </source>
</evidence>
<dbReference type="AlphaFoldDB" id="A0A9W8EDP4"/>
<feature type="coiled-coil region" evidence="1">
    <location>
        <begin position="82"/>
        <end position="109"/>
    </location>
</feature>
<dbReference type="Proteomes" id="UP001151582">
    <property type="component" value="Unassembled WGS sequence"/>
</dbReference>
<name>A0A9W8EDP4_9FUNG</name>
<keyword evidence="1" id="KW-0175">Coiled coil</keyword>
<accession>A0A9W8EDP4</accession>
<dbReference type="EMBL" id="JANBQB010000076">
    <property type="protein sequence ID" value="KAJ1982983.1"/>
    <property type="molecule type" value="Genomic_DNA"/>
</dbReference>
<reference evidence="2" key="1">
    <citation type="submission" date="2022-07" db="EMBL/GenBank/DDBJ databases">
        <title>Phylogenomic reconstructions and comparative analyses of Kickxellomycotina fungi.</title>
        <authorList>
            <person name="Reynolds N.K."/>
            <person name="Stajich J.E."/>
            <person name="Barry K."/>
            <person name="Grigoriev I.V."/>
            <person name="Crous P."/>
            <person name="Smith M.E."/>
        </authorList>
    </citation>
    <scope>NUCLEOTIDE SEQUENCE</scope>
    <source>
        <strain evidence="2">RSA 567</strain>
    </source>
</reference>
<comment type="caution">
    <text evidence="2">The sequence shown here is derived from an EMBL/GenBank/DDBJ whole genome shotgun (WGS) entry which is preliminary data.</text>
</comment>
<gene>
    <name evidence="2" type="ORF">H4R34_001549</name>
</gene>
<protein>
    <submittedName>
        <fullName evidence="2">Uncharacterized protein</fullName>
    </submittedName>
</protein>
<dbReference type="OrthoDB" id="10321551at2759"/>
<evidence type="ECO:0000256" key="1">
    <source>
        <dbReference type="SAM" id="Coils"/>
    </source>
</evidence>